<dbReference type="Proteomes" id="UP000247792">
    <property type="component" value="Unassembled WGS sequence"/>
</dbReference>
<proteinExistence type="predicted"/>
<evidence type="ECO:0000313" key="1">
    <source>
        <dbReference type="EMBL" id="PXX42704.1"/>
    </source>
</evidence>
<accession>A0A318J4X0</accession>
<gene>
    <name evidence="1" type="ORF">DFR42_105367</name>
</gene>
<name>A0A318J4X0_9BURK</name>
<comment type="caution">
    <text evidence="1">The sequence shown here is derived from an EMBL/GenBank/DDBJ whole genome shotgun (WGS) entry which is preliminary data.</text>
</comment>
<evidence type="ECO:0000313" key="2">
    <source>
        <dbReference type="Proteomes" id="UP000247792"/>
    </source>
</evidence>
<dbReference type="RefSeq" id="WP_110256229.1">
    <property type="nucleotide sequence ID" value="NZ_QJKB01000005.1"/>
</dbReference>
<sequence length="135" mass="15606">MGVDLCLVPVDFEHDNGELICTKGFELDLNEVIAPFLEMEWHRYPGAKVYWPFVPVPENILEQLPFDLPHIGGPYSHVMFGKALEAELHYIYAKDVKRAYPPEKLHSVDMNDVERAGISYINCLHDDVKVFIFTW</sequence>
<reference evidence="1 2" key="1">
    <citation type="submission" date="2018-05" db="EMBL/GenBank/DDBJ databases">
        <title>Genomic Encyclopedia of Type Strains, Phase IV (KMG-IV): sequencing the most valuable type-strain genomes for metagenomic binning, comparative biology and taxonomic classification.</title>
        <authorList>
            <person name="Goeker M."/>
        </authorList>
    </citation>
    <scope>NUCLEOTIDE SEQUENCE [LARGE SCALE GENOMIC DNA]</scope>
    <source>
        <strain evidence="1 2">DSM 19792</strain>
    </source>
</reference>
<keyword evidence="2" id="KW-1185">Reference proteome</keyword>
<dbReference type="EMBL" id="QJKB01000005">
    <property type="protein sequence ID" value="PXX42704.1"/>
    <property type="molecule type" value="Genomic_DNA"/>
</dbReference>
<protein>
    <submittedName>
        <fullName evidence="1">Uncharacterized protein</fullName>
    </submittedName>
</protein>
<dbReference type="AlphaFoldDB" id="A0A318J4X0"/>
<organism evidence="1 2">
    <name type="scientific">Undibacterium pigrum</name>
    <dbReference type="NCBI Taxonomy" id="401470"/>
    <lineage>
        <taxon>Bacteria</taxon>
        <taxon>Pseudomonadati</taxon>
        <taxon>Pseudomonadota</taxon>
        <taxon>Betaproteobacteria</taxon>
        <taxon>Burkholderiales</taxon>
        <taxon>Oxalobacteraceae</taxon>
        <taxon>Undibacterium</taxon>
    </lineage>
</organism>